<dbReference type="Proteomes" id="UP000800235">
    <property type="component" value="Unassembled WGS sequence"/>
</dbReference>
<organism evidence="2 3">
    <name type="scientific">Tothia fuscella</name>
    <dbReference type="NCBI Taxonomy" id="1048955"/>
    <lineage>
        <taxon>Eukaryota</taxon>
        <taxon>Fungi</taxon>
        <taxon>Dikarya</taxon>
        <taxon>Ascomycota</taxon>
        <taxon>Pezizomycotina</taxon>
        <taxon>Dothideomycetes</taxon>
        <taxon>Pleosporomycetidae</taxon>
        <taxon>Venturiales</taxon>
        <taxon>Cylindrosympodiaceae</taxon>
        <taxon>Tothia</taxon>
    </lineage>
</organism>
<gene>
    <name evidence="2" type="ORF">EJ08DRAFT_654048</name>
</gene>
<feature type="signal peptide" evidence="1">
    <location>
        <begin position="1"/>
        <end position="20"/>
    </location>
</feature>
<name>A0A9P4NFJ6_9PEZI</name>
<feature type="chain" id="PRO_5040481702" evidence="1">
    <location>
        <begin position="21"/>
        <end position="84"/>
    </location>
</feature>
<comment type="caution">
    <text evidence="2">The sequence shown here is derived from an EMBL/GenBank/DDBJ whole genome shotgun (WGS) entry which is preliminary data.</text>
</comment>
<keyword evidence="3" id="KW-1185">Reference proteome</keyword>
<proteinExistence type="predicted"/>
<evidence type="ECO:0000313" key="2">
    <source>
        <dbReference type="EMBL" id="KAF2419621.1"/>
    </source>
</evidence>
<dbReference type="EMBL" id="MU007118">
    <property type="protein sequence ID" value="KAF2419621.1"/>
    <property type="molecule type" value="Genomic_DNA"/>
</dbReference>
<dbReference type="AlphaFoldDB" id="A0A9P4NFJ6"/>
<evidence type="ECO:0000256" key="1">
    <source>
        <dbReference type="SAM" id="SignalP"/>
    </source>
</evidence>
<reference evidence="2" key="1">
    <citation type="journal article" date="2020" name="Stud. Mycol.">
        <title>101 Dothideomycetes genomes: a test case for predicting lifestyles and emergence of pathogens.</title>
        <authorList>
            <person name="Haridas S."/>
            <person name="Albert R."/>
            <person name="Binder M."/>
            <person name="Bloem J."/>
            <person name="Labutti K."/>
            <person name="Salamov A."/>
            <person name="Andreopoulos B."/>
            <person name="Baker S."/>
            <person name="Barry K."/>
            <person name="Bills G."/>
            <person name="Bluhm B."/>
            <person name="Cannon C."/>
            <person name="Castanera R."/>
            <person name="Culley D."/>
            <person name="Daum C."/>
            <person name="Ezra D."/>
            <person name="Gonzalez J."/>
            <person name="Henrissat B."/>
            <person name="Kuo A."/>
            <person name="Liang C."/>
            <person name="Lipzen A."/>
            <person name="Lutzoni F."/>
            <person name="Magnuson J."/>
            <person name="Mondo S."/>
            <person name="Nolan M."/>
            <person name="Ohm R."/>
            <person name="Pangilinan J."/>
            <person name="Park H.-J."/>
            <person name="Ramirez L."/>
            <person name="Alfaro M."/>
            <person name="Sun H."/>
            <person name="Tritt A."/>
            <person name="Yoshinaga Y."/>
            <person name="Zwiers L.-H."/>
            <person name="Turgeon B."/>
            <person name="Goodwin S."/>
            <person name="Spatafora J."/>
            <person name="Crous P."/>
            <person name="Grigoriev I."/>
        </authorList>
    </citation>
    <scope>NUCLEOTIDE SEQUENCE</scope>
    <source>
        <strain evidence="2">CBS 130266</strain>
    </source>
</reference>
<accession>A0A9P4NFJ6</accession>
<keyword evidence="1" id="KW-0732">Signal</keyword>
<evidence type="ECO:0000313" key="3">
    <source>
        <dbReference type="Proteomes" id="UP000800235"/>
    </source>
</evidence>
<protein>
    <submittedName>
        <fullName evidence="2">Uncharacterized protein</fullName>
    </submittedName>
</protein>
<sequence>MRFTPTLIAFGFITSTVVMAAPTPESLLVAREPIAKADVVEVEKKNLDMYLACYNEYELVPAKRSETVPMKRSELLEWLEKRGC</sequence>